<geneLocation type="plastid" evidence="1"/>
<dbReference type="RefSeq" id="YP_009550770.1">
    <property type="nucleotide sequence ID" value="NC_040297.1"/>
</dbReference>
<evidence type="ECO:0000313" key="1">
    <source>
        <dbReference type="EMBL" id="QAA11705.1"/>
    </source>
</evidence>
<protein>
    <submittedName>
        <fullName evidence="1">Uncharacterized protein</fullName>
    </submittedName>
</protein>
<dbReference type="GeneID" id="38947847"/>
<dbReference type="AlphaFoldDB" id="A0A451FMR4"/>
<dbReference type="EMBL" id="MK281455">
    <property type="protein sequence ID" value="QAA11705.1"/>
    <property type="molecule type" value="Genomic_DNA"/>
</dbReference>
<proteinExistence type="predicted"/>
<accession>A0A451FMR4</accession>
<sequence>MSHALNIIQKTDISKSMMMLMHESKRQNSKIKIRKNEVIVDLGNESRLIFYVDTKTLLKIENKHHSSFNFNTNLGLLQKQTNSINNPLGLQESVVSSVNDLKRFNKRVKIKEVQLSVSKKKSRLILDKVS</sequence>
<keyword evidence="1" id="KW-0934">Plastid</keyword>
<organism evidence="1">
    <name type="scientific">Eustigmatophyceae sp. Mont 10/10-1w</name>
    <dbReference type="NCBI Taxonomy" id="2506145"/>
    <lineage>
        <taxon>Eukaryota</taxon>
        <taxon>Sar</taxon>
        <taxon>Stramenopiles</taxon>
        <taxon>Ochrophyta</taxon>
        <taxon>Eustigmatophyceae</taxon>
    </lineage>
</organism>
<name>A0A451FMR4_9STRA</name>
<gene>
    <name evidence="1" type="primary">ycf95</name>
</gene>
<reference evidence="1" key="1">
    <citation type="journal article" date="2019" name="Genome Biol. Evol.">
        <title>Plastid Genomes and Proteins Illuminate the Evolution of Eustigmatophyte Algae and Their Bacterial Endosymbionts.</title>
        <authorList>
            <person name="Sevcikova T."/>
            <person name="Yurchenko T."/>
            <person name="Fawley K.P."/>
            <person name="Amaral R."/>
            <person name="Strnad H."/>
            <person name="Santos L.M."/>
            <person name="Fawley M.W."/>
            <person name="Elias M."/>
        </authorList>
    </citation>
    <scope>NUCLEOTIDE SEQUENCE</scope>
</reference>